<dbReference type="PANTHER" id="PTHR38033:SF1">
    <property type="entry name" value="DOTU FAMILY TYPE IV_VI SECRETION SYSTEM PROTEIN"/>
    <property type="match status" value="1"/>
</dbReference>
<evidence type="ECO:0000313" key="3">
    <source>
        <dbReference type="EMBL" id="MFC3913760.1"/>
    </source>
</evidence>
<dbReference type="Pfam" id="PF09850">
    <property type="entry name" value="DotU"/>
    <property type="match status" value="1"/>
</dbReference>
<dbReference type="PANTHER" id="PTHR38033">
    <property type="entry name" value="MEMBRANE PROTEIN-RELATED"/>
    <property type="match status" value="1"/>
</dbReference>
<feature type="transmembrane region" description="Helical" evidence="1">
    <location>
        <begin position="202"/>
        <end position="219"/>
    </location>
</feature>
<dbReference type="RefSeq" id="WP_377152164.1">
    <property type="nucleotide sequence ID" value="NZ_JBHSAF010000012.1"/>
</dbReference>
<feature type="domain" description="Type IV / VI secretion system DotU" evidence="2">
    <location>
        <begin position="24"/>
        <end position="219"/>
    </location>
</feature>
<gene>
    <name evidence="3" type="primary">icmH</name>
    <name evidence="3" type="ORF">ACFOSS_09810</name>
</gene>
<dbReference type="InterPro" id="IPR017732">
    <property type="entry name" value="T4/T6SS_DotU"/>
</dbReference>
<organism evidence="3 4">
    <name type="scientific">Pseudaeromonas sharmana</name>
    <dbReference type="NCBI Taxonomy" id="328412"/>
    <lineage>
        <taxon>Bacteria</taxon>
        <taxon>Pseudomonadati</taxon>
        <taxon>Pseudomonadota</taxon>
        <taxon>Gammaproteobacteria</taxon>
        <taxon>Aeromonadales</taxon>
        <taxon>Aeromonadaceae</taxon>
        <taxon>Pseudaeromonas</taxon>
    </lineage>
</organism>
<comment type="caution">
    <text evidence="3">The sequence shown here is derived from an EMBL/GenBank/DDBJ whole genome shotgun (WGS) entry which is preliminary data.</text>
</comment>
<reference evidence="4" key="1">
    <citation type="journal article" date="2019" name="Int. J. Syst. Evol. Microbiol.">
        <title>The Global Catalogue of Microorganisms (GCM) 10K type strain sequencing project: providing services to taxonomists for standard genome sequencing and annotation.</title>
        <authorList>
            <consortium name="The Broad Institute Genomics Platform"/>
            <consortium name="The Broad Institute Genome Sequencing Center for Infectious Disease"/>
            <person name="Wu L."/>
            <person name="Ma J."/>
        </authorList>
    </citation>
    <scope>NUCLEOTIDE SEQUENCE [LARGE SCALE GENOMIC DNA]</scope>
    <source>
        <strain evidence="4">CCUG 54939</strain>
    </source>
</reference>
<accession>A0ABV8CP13</accession>
<dbReference type="InterPro" id="IPR038522">
    <property type="entry name" value="T4/T6SS_DotU_sf"/>
</dbReference>
<keyword evidence="1" id="KW-0812">Transmembrane</keyword>
<keyword evidence="1" id="KW-0472">Membrane</keyword>
<dbReference type="NCBIfam" id="TIGR03349">
    <property type="entry name" value="IV_VI_DotU"/>
    <property type="match status" value="1"/>
</dbReference>
<sequence length="232" mass="27139">MSGTSHPTSPLQSALLDNRLLWHAHSFLRLLCQQQHLTVPEDLFSFQQTLIQQLQQLGARLIADGYSESDCDGWRYMLCCALDEAIMSRSWELPSPWPQMTLMLYFYQEGKAGSRLYERLDGWLRQPAPPRELLQGIHLCLSLGYEGRYRIEAGGAKIHRQWREQLFHFLYGHPQPKVLSFPALIHLMPQPQPGTSFAPRRGLYWLWLLLFTIALYLFYQSQLNDLAHQWIR</sequence>
<evidence type="ECO:0000259" key="2">
    <source>
        <dbReference type="Pfam" id="PF09850"/>
    </source>
</evidence>
<dbReference type="EMBL" id="JBHSAF010000012">
    <property type="protein sequence ID" value="MFC3913760.1"/>
    <property type="molecule type" value="Genomic_DNA"/>
</dbReference>
<evidence type="ECO:0000313" key="4">
    <source>
        <dbReference type="Proteomes" id="UP001595692"/>
    </source>
</evidence>
<keyword evidence="1" id="KW-1133">Transmembrane helix</keyword>
<evidence type="ECO:0000256" key="1">
    <source>
        <dbReference type="SAM" id="Phobius"/>
    </source>
</evidence>
<keyword evidence="4" id="KW-1185">Reference proteome</keyword>
<protein>
    <submittedName>
        <fullName evidence="3">Type IVB secretion system protein IcmH/DotU</fullName>
    </submittedName>
</protein>
<dbReference type="Proteomes" id="UP001595692">
    <property type="component" value="Unassembled WGS sequence"/>
</dbReference>
<dbReference type="NCBIfam" id="NF038228">
    <property type="entry name" value="IcmH_DotU_IVB"/>
    <property type="match status" value="1"/>
</dbReference>
<proteinExistence type="predicted"/>
<name>A0ABV8CP13_9GAMM</name>
<dbReference type="Gene3D" id="1.25.40.590">
    <property type="entry name" value="Type IV / VI secretion system, DotU"/>
    <property type="match status" value="1"/>
</dbReference>